<gene>
    <name evidence="11" type="primary">tsaE</name>
    <name evidence="11" type="ORF">ROE7235_03041</name>
</gene>
<evidence type="ECO:0000256" key="4">
    <source>
        <dbReference type="ARBA" id="ARBA00022490"/>
    </source>
</evidence>
<keyword evidence="9" id="KW-0460">Magnesium</keyword>
<dbReference type="Proteomes" id="UP000272908">
    <property type="component" value="Unassembled WGS sequence"/>
</dbReference>
<dbReference type="Gene3D" id="3.40.50.300">
    <property type="entry name" value="P-loop containing nucleotide triphosphate hydrolases"/>
    <property type="match status" value="1"/>
</dbReference>
<dbReference type="GO" id="GO:0005737">
    <property type="term" value="C:cytoplasm"/>
    <property type="evidence" value="ECO:0007669"/>
    <property type="project" value="UniProtKB-SubCell"/>
</dbReference>
<evidence type="ECO:0000256" key="6">
    <source>
        <dbReference type="ARBA" id="ARBA00022723"/>
    </source>
</evidence>
<dbReference type="PANTHER" id="PTHR33540">
    <property type="entry name" value="TRNA THREONYLCARBAMOYLADENOSINE BIOSYNTHESIS PROTEIN TSAE"/>
    <property type="match status" value="1"/>
</dbReference>
<keyword evidence="8" id="KW-0067">ATP-binding</keyword>
<dbReference type="OrthoDB" id="9800307at2"/>
<comment type="subcellular location">
    <subcellularLocation>
        <location evidence="1">Cytoplasm</location>
    </subcellularLocation>
</comment>
<dbReference type="AlphaFoldDB" id="A0A3B0MBN6"/>
<keyword evidence="6" id="KW-0479">Metal-binding</keyword>
<evidence type="ECO:0000256" key="7">
    <source>
        <dbReference type="ARBA" id="ARBA00022741"/>
    </source>
</evidence>
<dbReference type="GO" id="GO:0002949">
    <property type="term" value="P:tRNA threonylcarbamoyladenosine modification"/>
    <property type="evidence" value="ECO:0007669"/>
    <property type="project" value="InterPro"/>
</dbReference>
<dbReference type="NCBIfam" id="TIGR00150">
    <property type="entry name" value="T6A_YjeE"/>
    <property type="match status" value="1"/>
</dbReference>
<name>A0A3B0MBN6_9RHOB</name>
<sequence length="160" mass="17112">MSEASVTSFTSHSADATARIAESLGALLSTGDVILLSGPVGAGKSHFARALIQSRLAALGRSEDVPSPTFTIVQSYDLGHVELWHADLYRLSGPSECDELGLPEAFETAICLVEWPDRLGDLCPPGALHLTLEPQGDTRHLHFATDSAAWRHRLARVEAG</sequence>
<organism evidence="11 12">
    <name type="scientific">Roseinatronobacter ekhonensis</name>
    <dbReference type="NCBI Taxonomy" id="254356"/>
    <lineage>
        <taxon>Bacteria</taxon>
        <taxon>Pseudomonadati</taxon>
        <taxon>Pseudomonadota</taxon>
        <taxon>Alphaproteobacteria</taxon>
        <taxon>Rhodobacterales</taxon>
        <taxon>Paracoccaceae</taxon>
        <taxon>Roseinatronobacter</taxon>
    </lineage>
</organism>
<proteinExistence type="inferred from homology"/>
<protein>
    <recommendedName>
        <fullName evidence="3">tRNA threonylcarbamoyladenosine biosynthesis protein TsaE</fullName>
    </recommendedName>
    <alternativeName>
        <fullName evidence="10">t(6)A37 threonylcarbamoyladenosine biosynthesis protein TsaE</fullName>
    </alternativeName>
</protein>
<keyword evidence="4" id="KW-0963">Cytoplasm</keyword>
<dbReference type="EMBL" id="UIHC01000042">
    <property type="protein sequence ID" value="SUZ33272.1"/>
    <property type="molecule type" value="Genomic_DNA"/>
</dbReference>
<reference evidence="12" key="1">
    <citation type="submission" date="2018-08" db="EMBL/GenBank/DDBJ databases">
        <authorList>
            <person name="Rodrigo-Torres L."/>
            <person name="Arahal R. D."/>
            <person name="Lucena T."/>
        </authorList>
    </citation>
    <scope>NUCLEOTIDE SEQUENCE [LARGE SCALE GENOMIC DNA]</scope>
    <source>
        <strain evidence="12">CECT 7235</strain>
    </source>
</reference>
<evidence type="ECO:0000256" key="3">
    <source>
        <dbReference type="ARBA" id="ARBA00019010"/>
    </source>
</evidence>
<keyword evidence="12" id="KW-1185">Reference proteome</keyword>
<keyword evidence="5" id="KW-0819">tRNA processing</keyword>
<evidence type="ECO:0000256" key="1">
    <source>
        <dbReference type="ARBA" id="ARBA00004496"/>
    </source>
</evidence>
<evidence type="ECO:0000256" key="8">
    <source>
        <dbReference type="ARBA" id="ARBA00022840"/>
    </source>
</evidence>
<dbReference type="Pfam" id="PF02367">
    <property type="entry name" value="TsaE"/>
    <property type="match status" value="1"/>
</dbReference>
<dbReference type="PANTHER" id="PTHR33540:SF2">
    <property type="entry name" value="TRNA THREONYLCARBAMOYLADENOSINE BIOSYNTHESIS PROTEIN TSAE"/>
    <property type="match status" value="1"/>
</dbReference>
<accession>A0A3B0MBN6</accession>
<evidence type="ECO:0000313" key="11">
    <source>
        <dbReference type="EMBL" id="SUZ33272.1"/>
    </source>
</evidence>
<evidence type="ECO:0000256" key="9">
    <source>
        <dbReference type="ARBA" id="ARBA00022842"/>
    </source>
</evidence>
<evidence type="ECO:0000256" key="2">
    <source>
        <dbReference type="ARBA" id="ARBA00007599"/>
    </source>
</evidence>
<keyword evidence="7" id="KW-0547">Nucleotide-binding</keyword>
<evidence type="ECO:0000256" key="10">
    <source>
        <dbReference type="ARBA" id="ARBA00032441"/>
    </source>
</evidence>
<dbReference type="RefSeq" id="WP_121096347.1">
    <property type="nucleotide sequence ID" value="NZ_UIHC01000042.1"/>
</dbReference>
<evidence type="ECO:0000256" key="5">
    <source>
        <dbReference type="ARBA" id="ARBA00022694"/>
    </source>
</evidence>
<dbReference type="InterPro" id="IPR003442">
    <property type="entry name" value="T6A_TsaE"/>
</dbReference>
<dbReference type="GO" id="GO:0046872">
    <property type="term" value="F:metal ion binding"/>
    <property type="evidence" value="ECO:0007669"/>
    <property type="project" value="UniProtKB-KW"/>
</dbReference>
<comment type="similarity">
    <text evidence="2">Belongs to the TsaE family.</text>
</comment>
<evidence type="ECO:0000313" key="12">
    <source>
        <dbReference type="Proteomes" id="UP000272908"/>
    </source>
</evidence>
<dbReference type="GO" id="GO:0005524">
    <property type="term" value="F:ATP binding"/>
    <property type="evidence" value="ECO:0007669"/>
    <property type="project" value="UniProtKB-KW"/>
</dbReference>
<dbReference type="SUPFAM" id="SSF52540">
    <property type="entry name" value="P-loop containing nucleoside triphosphate hydrolases"/>
    <property type="match status" value="1"/>
</dbReference>
<dbReference type="InterPro" id="IPR027417">
    <property type="entry name" value="P-loop_NTPase"/>
</dbReference>